<dbReference type="EMBL" id="FOQT01000002">
    <property type="protein sequence ID" value="SFI09449.1"/>
    <property type="molecule type" value="Genomic_DNA"/>
</dbReference>
<dbReference type="RefSeq" id="WP_177205434.1">
    <property type="nucleotide sequence ID" value="NZ_FOQT01000002.1"/>
</dbReference>
<keyword evidence="4" id="KW-1185">Reference proteome</keyword>
<gene>
    <name evidence="3" type="ORF">SAMN05443292_1319</name>
</gene>
<dbReference type="InterPro" id="IPR001296">
    <property type="entry name" value="Glyco_trans_1"/>
</dbReference>
<reference evidence="3 4" key="1">
    <citation type="submission" date="2016-10" db="EMBL/GenBank/DDBJ databases">
        <authorList>
            <person name="de Groot N.N."/>
        </authorList>
    </citation>
    <scope>NUCLEOTIDE SEQUENCE [LARGE SCALE GENOMIC DNA]</scope>
    <source>
        <strain evidence="3 4">DSM 26000</strain>
    </source>
</reference>
<evidence type="ECO:0000313" key="3">
    <source>
        <dbReference type="EMBL" id="SFI09449.1"/>
    </source>
</evidence>
<keyword evidence="3" id="KW-0808">Transferase</keyword>
<dbReference type="InterPro" id="IPR028098">
    <property type="entry name" value="Glyco_trans_4-like_N"/>
</dbReference>
<dbReference type="AlphaFoldDB" id="A0A1I3FE02"/>
<proteinExistence type="predicted"/>
<dbReference type="PANTHER" id="PTHR12526:SF630">
    <property type="entry name" value="GLYCOSYLTRANSFERASE"/>
    <property type="match status" value="1"/>
</dbReference>
<dbReference type="STRING" id="1125876.SAMN05443292_1319"/>
<protein>
    <submittedName>
        <fullName evidence="3">Glycosyltransferase involved in cell wall bisynthesis</fullName>
    </submittedName>
</protein>
<dbReference type="GO" id="GO:0016757">
    <property type="term" value="F:glycosyltransferase activity"/>
    <property type="evidence" value="ECO:0007669"/>
    <property type="project" value="InterPro"/>
</dbReference>
<dbReference type="Gene3D" id="3.40.50.2000">
    <property type="entry name" value="Glycogen Phosphorylase B"/>
    <property type="match status" value="2"/>
</dbReference>
<feature type="domain" description="Glycosyl transferase family 1" evidence="1">
    <location>
        <begin position="188"/>
        <end position="331"/>
    </location>
</feature>
<evidence type="ECO:0000259" key="2">
    <source>
        <dbReference type="Pfam" id="PF13439"/>
    </source>
</evidence>
<organism evidence="3 4">
    <name type="scientific">Halpernia frigidisoli</name>
    <dbReference type="NCBI Taxonomy" id="1125876"/>
    <lineage>
        <taxon>Bacteria</taxon>
        <taxon>Pseudomonadati</taxon>
        <taxon>Bacteroidota</taxon>
        <taxon>Flavobacteriia</taxon>
        <taxon>Flavobacteriales</taxon>
        <taxon>Weeksellaceae</taxon>
        <taxon>Chryseobacterium group</taxon>
        <taxon>Halpernia</taxon>
    </lineage>
</organism>
<evidence type="ECO:0000259" key="1">
    <source>
        <dbReference type="Pfam" id="PF00534"/>
    </source>
</evidence>
<sequence length="361" mass="41151">MKILRVINSLNIGGAERSVLGNVPVHIQNGFDVEVLLLNGTKTYFYKELSEKKVEIICLGENNNIYNPLLIFKICKLIKNYDVLHVSLFPALYWVAFAKFFTRAKTKLIFTEHNTHNKRMGNLFFKVLEKFIYNQYDRIIAISPETEKNLKDHLGNKIPVKTIYNGVDVDKIFLESIEISSFDILTKSYKNKIIILQVAAFRNQKDQDTLIRSLSLLNENVHLLFAGDGPRLKICKDLAQKLNVLDQITFLGIQSNINALYGISDIVVMSSHYEGFGRAAVEGMAAKNPVIASDVDGLSEIVRNYGILFEAGNHIDLSEKINKLIEDKNYSQFVAESCFNRAKDFDIKKMISEYEEIYTTV</sequence>
<evidence type="ECO:0000313" key="4">
    <source>
        <dbReference type="Proteomes" id="UP000198931"/>
    </source>
</evidence>
<dbReference type="Proteomes" id="UP000198931">
    <property type="component" value="Unassembled WGS sequence"/>
</dbReference>
<dbReference type="Pfam" id="PF13439">
    <property type="entry name" value="Glyco_transf_4"/>
    <property type="match status" value="1"/>
</dbReference>
<dbReference type="SUPFAM" id="SSF53756">
    <property type="entry name" value="UDP-Glycosyltransferase/glycogen phosphorylase"/>
    <property type="match status" value="1"/>
</dbReference>
<dbReference type="PANTHER" id="PTHR12526">
    <property type="entry name" value="GLYCOSYLTRANSFERASE"/>
    <property type="match status" value="1"/>
</dbReference>
<name>A0A1I3FE02_9FLAO</name>
<accession>A0A1I3FE02</accession>
<dbReference type="Pfam" id="PF00534">
    <property type="entry name" value="Glycos_transf_1"/>
    <property type="match status" value="1"/>
</dbReference>
<feature type="domain" description="Glycosyltransferase subfamily 4-like N-terminal" evidence="2">
    <location>
        <begin position="12"/>
        <end position="170"/>
    </location>
</feature>